<dbReference type="RefSeq" id="WP_243477793.1">
    <property type="nucleotide sequence ID" value="NZ_CP063982.1"/>
</dbReference>
<proteinExistence type="predicted"/>
<dbReference type="InterPro" id="IPR005624">
    <property type="entry name" value="PduO/GlcC-like"/>
</dbReference>
<keyword evidence="2" id="KW-1185">Reference proteome</keyword>
<accession>A0ABY4AJJ1</accession>
<evidence type="ECO:0000313" key="2">
    <source>
        <dbReference type="Proteomes" id="UP000831607"/>
    </source>
</evidence>
<dbReference type="InterPro" id="IPR052517">
    <property type="entry name" value="GlcG_carb_metab_protein"/>
</dbReference>
<dbReference type="Pfam" id="PF03928">
    <property type="entry name" value="HbpS-like"/>
    <property type="match status" value="1"/>
</dbReference>
<dbReference type="SUPFAM" id="SSF143744">
    <property type="entry name" value="GlcG-like"/>
    <property type="match status" value="1"/>
</dbReference>
<dbReference type="Gene3D" id="3.30.450.150">
    <property type="entry name" value="Haem-degrading domain"/>
    <property type="match status" value="1"/>
</dbReference>
<protein>
    <submittedName>
        <fullName evidence="1">Heme-binding protein</fullName>
    </submittedName>
</protein>
<dbReference type="InterPro" id="IPR038084">
    <property type="entry name" value="PduO/GlcC-like_sf"/>
</dbReference>
<name>A0ABY4AJJ1_9BURK</name>
<evidence type="ECO:0000313" key="1">
    <source>
        <dbReference type="EMBL" id="UOD49565.1"/>
    </source>
</evidence>
<dbReference type="Proteomes" id="UP000831607">
    <property type="component" value="Chromosome"/>
</dbReference>
<gene>
    <name evidence="1" type="ORF">DHf2319_08775</name>
</gene>
<dbReference type="PANTHER" id="PTHR34309:SF1">
    <property type="entry name" value="PROTEIN GLCG"/>
    <property type="match status" value="1"/>
</dbReference>
<dbReference type="EMBL" id="CP063982">
    <property type="protein sequence ID" value="UOD49565.1"/>
    <property type="molecule type" value="Genomic_DNA"/>
</dbReference>
<dbReference type="PANTHER" id="PTHR34309">
    <property type="entry name" value="SLR1406 PROTEIN"/>
    <property type="match status" value="1"/>
</dbReference>
<organism evidence="1 2">
    <name type="scientific">Orrella daihaiensis</name>
    <dbReference type="NCBI Taxonomy" id="2782176"/>
    <lineage>
        <taxon>Bacteria</taxon>
        <taxon>Pseudomonadati</taxon>
        <taxon>Pseudomonadota</taxon>
        <taxon>Betaproteobacteria</taxon>
        <taxon>Burkholderiales</taxon>
        <taxon>Alcaligenaceae</taxon>
        <taxon>Orrella</taxon>
    </lineage>
</organism>
<sequence length="136" mass="13686">MKSKAVLQEADVSKILAAAKAYAVDKGWAVTISVVDDGGHLLGLTRLDGAAPISAHISPAKANTAALGQRATKIYEDIINNGRTAFLSAPALQGMLEGGVPVVVEGQVVGAVGVSGVQSNQDVEIAEAGIAALGLK</sequence>
<reference evidence="1 2" key="1">
    <citation type="submission" date="2020-11" db="EMBL/GenBank/DDBJ databases">
        <title>Algicoccus daihaiensis sp.nov., isolated from Daihai Lake in Inner Mongolia.</title>
        <authorList>
            <person name="Kai J."/>
        </authorList>
    </citation>
    <scope>NUCLEOTIDE SEQUENCE [LARGE SCALE GENOMIC DNA]</scope>
    <source>
        <strain evidence="2">f23</strain>
    </source>
</reference>